<dbReference type="PROSITE" id="PS50893">
    <property type="entry name" value="ABC_TRANSPORTER_2"/>
    <property type="match status" value="2"/>
</dbReference>
<keyword evidence="8" id="KW-1185">Reference proteome</keyword>
<evidence type="ECO:0000256" key="5">
    <source>
        <dbReference type="SAM" id="MobiDB-lite"/>
    </source>
</evidence>
<keyword evidence="1" id="KW-0677">Repeat</keyword>
<name>A0A1G6KEJ4_9MICO</name>
<reference evidence="7 8" key="1">
    <citation type="submission" date="2016-09" db="EMBL/GenBank/DDBJ databases">
        <authorList>
            <person name="Capua I."/>
            <person name="De Benedictis P."/>
            <person name="Joannis T."/>
            <person name="Lombin L.H."/>
            <person name="Cattoli G."/>
        </authorList>
    </citation>
    <scope>NUCLEOTIDE SEQUENCE [LARGE SCALE GENOMIC DNA]</scope>
    <source>
        <strain evidence="7 8">ISLP-3</strain>
    </source>
</reference>
<sequence length="594" mass="64948">MSGARPRSSRSGHGKGSPLPAPRPHTWSVGHIDINDISYFLPDGRPLLSGVNLRVGDGAKVALVGPNGAGKTTLMRIVADDLAPHSGRVNRSGGLGVMRQFVGRIDDDRTIRDLLTDLAPPAVREAGIELAAAELAMMTAEDEPTQMRYAQAIADWSDARGYEAENDWDHVTDEVLSIPFERAQWREVRTLSGGEQKRLVLTSLLRGPEEVLLLDEPDNYLDVPTKRWLETQLAATAKTVLFISHDRELLSRTATQVASLEPNPSGGSIWVHSGGFATYGAARDDRMSRLEEMRRRWDEEHAKLKDLVNALKNKSAFNDGLASRYQAAQSRLRRFEDAGPPEVVVREQNVRVRLTGGRTAKRAVVAGALELTGLMEPFDAEVWFGDRVAVLGSNGSGKSHFMRLLAAGGSNPDPADSDHAPVPGGAPVHGGPVAHTGTVTLGSRVRPGWFAQNHTHPEFDGKTLLDILHRGEGARDGMSREPASKALDRYELAGQAEQRFETLSGGQQARFQILLLELGGATLLLLDEPTDNLDLHSAEALEAGLAQFEGTVVAVTHDRWFARGFDRFLVFGSDGRVQLTDEPVWDVERVRRER</sequence>
<dbReference type="Pfam" id="PF00005">
    <property type="entry name" value="ABC_tran"/>
    <property type="match status" value="2"/>
</dbReference>
<dbReference type="PANTHER" id="PTHR19211">
    <property type="entry name" value="ATP-BINDING TRANSPORT PROTEIN-RELATED"/>
    <property type="match status" value="1"/>
</dbReference>
<dbReference type="InterPro" id="IPR003593">
    <property type="entry name" value="AAA+_ATPase"/>
</dbReference>
<evidence type="ECO:0000313" key="8">
    <source>
        <dbReference type="Proteomes" id="UP000199039"/>
    </source>
</evidence>
<keyword evidence="3" id="KW-0067">ATP-binding</keyword>
<evidence type="ECO:0000259" key="6">
    <source>
        <dbReference type="PROSITE" id="PS50893"/>
    </source>
</evidence>
<keyword evidence="2" id="KW-0547">Nucleotide-binding</keyword>
<feature type="compositionally biased region" description="Low complexity" evidence="5">
    <location>
        <begin position="420"/>
        <end position="429"/>
    </location>
</feature>
<feature type="region of interest" description="Disordered" evidence="5">
    <location>
        <begin position="409"/>
        <end position="429"/>
    </location>
</feature>
<accession>A0A1G6KEJ4</accession>
<feature type="domain" description="ABC transporter" evidence="6">
    <location>
        <begin position="32"/>
        <end position="291"/>
    </location>
</feature>
<dbReference type="STRING" id="1814289.SAMN05216410_1580"/>
<dbReference type="FunFam" id="3.40.50.300:FF:000011">
    <property type="entry name" value="Putative ABC transporter ATP-binding component"/>
    <property type="match status" value="1"/>
</dbReference>
<dbReference type="GO" id="GO:0005524">
    <property type="term" value="F:ATP binding"/>
    <property type="evidence" value="ECO:0007669"/>
    <property type="project" value="UniProtKB-KW"/>
</dbReference>
<dbReference type="InterPro" id="IPR050611">
    <property type="entry name" value="ABCF"/>
</dbReference>
<dbReference type="CDD" id="cd03221">
    <property type="entry name" value="ABCF_EF-3"/>
    <property type="match status" value="1"/>
</dbReference>
<proteinExistence type="predicted"/>
<dbReference type="GO" id="GO:0016887">
    <property type="term" value="F:ATP hydrolysis activity"/>
    <property type="evidence" value="ECO:0007669"/>
    <property type="project" value="InterPro"/>
</dbReference>
<dbReference type="InterPro" id="IPR027417">
    <property type="entry name" value="P-loop_NTPase"/>
</dbReference>
<feature type="coiled-coil region" evidence="4">
    <location>
        <begin position="287"/>
        <end position="338"/>
    </location>
</feature>
<evidence type="ECO:0000256" key="2">
    <source>
        <dbReference type="ARBA" id="ARBA00022741"/>
    </source>
</evidence>
<dbReference type="AlphaFoldDB" id="A0A1G6KEJ4"/>
<feature type="region of interest" description="Disordered" evidence="5">
    <location>
        <begin position="1"/>
        <end position="25"/>
    </location>
</feature>
<dbReference type="SMART" id="SM00382">
    <property type="entry name" value="AAA"/>
    <property type="match status" value="2"/>
</dbReference>
<evidence type="ECO:0000313" key="7">
    <source>
        <dbReference type="EMBL" id="SDC29522.1"/>
    </source>
</evidence>
<dbReference type="Proteomes" id="UP000199039">
    <property type="component" value="Unassembled WGS sequence"/>
</dbReference>
<evidence type="ECO:0000256" key="4">
    <source>
        <dbReference type="SAM" id="Coils"/>
    </source>
</evidence>
<dbReference type="PANTHER" id="PTHR19211:SF69">
    <property type="entry name" value="ATP-BINDING PROTEIN UUP"/>
    <property type="match status" value="1"/>
</dbReference>
<dbReference type="SUPFAM" id="SSF52540">
    <property type="entry name" value="P-loop containing nucleoside triphosphate hydrolases"/>
    <property type="match status" value="2"/>
</dbReference>
<evidence type="ECO:0000256" key="3">
    <source>
        <dbReference type="ARBA" id="ARBA00022840"/>
    </source>
</evidence>
<evidence type="ECO:0000256" key="1">
    <source>
        <dbReference type="ARBA" id="ARBA00022737"/>
    </source>
</evidence>
<gene>
    <name evidence="7" type="ORF">SAMN05216410_1580</name>
</gene>
<dbReference type="EMBL" id="FMYH01000002">
    <property type="protein sequence ID" value="SDC29522.1"/>
    <property type="molecule type" value="Genomic_DNA"/>
</dbReference>
<protein>
    <submittedName>
        <fullName evidence="7">ATPase components of ABC transporters with duplicated ATPase domains</fullName>
    </submittedName>
</protein>
<dbReference type="InterPro" id="IPR003439">
    <property type="entry name" value="ABC_transporter-like_ATP-bd"/>
</dbReference>
<feature type="domain" description="ABC transporter" evidence="6">
    <location>
        <begin position="345"/>
        <end position="592"/>
    </location>
</feature>
<organism evidence="7 8">
    <name type="scientific">Sanguibacter gelidistatuariae</name>
    <dbReference type="NCBI Taxonomy" id="1814289"/>
    <lineage>
        <taxon>Bacteria</taxon>
        <taxon>Bacillati</taxon>
        <taxon>Actinomycetota</taxon>
        <taxon>Actinomycetes</taxon>
        <taxon>Micrococcales</taxon>
        <taxon>Sanguibacteraceae</taxon>
        <taxon>Sanguibacter</taxon>
    </lineage>
</organism>
<keyword evidence="4" id="KW-0175">Coiled coil</keyword>
<dbReference type="Gene3D" id="3.40.50.300">
    <property type="entry name" value="P-loop containing nucleotide triphosphate hydrolases"/>
    <property type="match status" value="2"/>
</dbReference>